<keyword evidence="2 10" id="KW-0813">Transport</keyword>
<evidence type="ECO:0000256" key="7">
    <source>
        <dbReference type="ARBA" id="ARBA00022989"/>
    </source>
</evidence>
<dbReference type="PROSITE" id="PS50928">
    <property type="entry name" value="ABC_TM1"/>
    <property type="match status" value="1"/>
</dbReference>
<evidence type="ECO:0000256" key="5">
    <source>
        <dbReference type="ARBA" id="ARBA00022856"/>
    </source>
</evidence>
<dbReference type="InterPro" id="IPR050366">
    <property type="entry name" value="BP-dependent_transpt_permease"/>
</dbReference>
<evidence type="ECO:0000256" key="9">
    <source>
        <dbReference type="ARBA" id="ARBA00024202"/>
    </source>
</evidence>
<evidence type="ECO:0000256" key="2">
    <source>
        <dbReference type="ARBA" id="ARBA00022448"/>
    </source>
</evidence>
<dbReference type="STRING" id="1707952.A6A03_14520"/>
<feature type="transmembrane region" description="Helical" evidence="10">
    <location>
        <begin position="148"/>
        <end position="168"/>
    </location>
</feature>
<keyword evidence="3" id="KW-1003">Cell membrane</keyword>
<comment type="caution">
    <text evidence="12">The sequence shown here is derived from an EMBL/GenBank/DDBJ whole genome shotgun (WGS) entry which is preliminary data.</text>
</comment>
<keyword evidence="4 10" id="KW-0812">Transmembrane</keyword>
<feature type="transmembrane region" description="Helical" evidence="10">
    <location>
        <begin position="293"/>
        <end position="313"/>
    </location>
</feature>
<gene>
    <name evidence="12" type="ORF">A6A03_14520</name>
</gene>
<dbReference type="GO" id="GO:0015031">
    <property type="term" value="P:protein transport"/>
    <property type="evidence" value="ECO:0007669"/>
    <property type="project" value="UniProtKB-KW"/>
</dbReference>
<feature type="transmembrane region" description="Helical" evidence="10">
    <location>
        <begin position="235"/>
        <end position="261"/>
    </location>
</feature>
<dbReference type="Pfam" id="PF00528">
    <property type="entry name" value="BPD_transp_1"/>
    <property type="match status" value="1"/>
</dbReference>
<evidence type="ECO:0000259" key="11">
    <source>
        <dbReference type="PROSITE" id="PS50928"/>
    </source>
</evidence>
<dbReference type="Pfam" id="PF12911">
    <property type="entry name" value="OppC_N"/>
    <property type="match status" value="1"/>
</dbReference>
<dbReference type="GO" id="GO:0015833">
    <property type="term" value="P:peptide transport"/>
    <property type="evidence" value="ECO:0007669"/>
    <property type="project" value="UniProtKB-KW"/>
</dbReference>
<feature type="transmembrane region" description="Helical" evidence="10">
    <location>
        <begin position="37"/>
        <end position="59"/>
    </location>
</feature>
<dbReference type="InterPro" id="IPR035906">
    <property type="entry name" value="MetI-like_sf"/>
</dbReference>
<dbReference type="GO" id="GO:0005886">
    <property type="term" value="C:plasma membrane"/>
    <property type="evidence" value="ECO:0007669"/>
    <property type="project" value="UniProtKB-SubCell"/>
</dbReference>
<evidence type="ECO:0000256" key="4">
    <source>
        <dbReference type="ARBA" id="ARBA00022692"/>
    </source>
</evidence>
<evidence type="ECO:0000256" key="10">
    <source>
        <dbReference type="RuleBase" id="RU363032"/>
    </source>
</evidence>
<dbReference type="InterPro" id="IPR025966">
    <property type="entry name" value="OppC_N"/>
</dbReference>
<feature type="transmembrane region" description="Helical" evidence="10">
    <location>
        <begin position="180"/>
        <end position="199"/>
    </location>
</feature>
<reference evidence="12 13" key="1">
    <citation type="submission" date="2016-04" db="EMBL/GenBank/DDBJ databases">
        <title>Chloroflexus islandicus sp. nov., a thermophilic filamentous anoxygenic phototrophic bacterium from geyser Strokkur (Iceland).</title>
        <authorList>
            <person name="Gaisin V.A."/>
            <person name="Kalashnikov A.M."/>
            <person name="Sukhacheva M.V."/>
            <person name="Grouzdev D.S."/>
            <person name="Ivanov T.M."/>
            <person name="Kuznetsov B."/>
            <person name="Gorlenko V.M."/>
        </authorList>
    </citation>
    <scope>NUCLEOTIDE SEQUENCE [LARGE SCALE GENOMIC DNA]</scope>
    <source>
        <strain evidence="13">isl-2</strain>
    </source>
</reference>
<proteinExistence type="inferred from homology"/>
<feature type="domain" description="ABC transmembrane type-1" evidence="11">
    <location>
        <begin position="109"/>
        <end position="313"/>
    </location>
</feature>
<comment type="similarity">
    <text evidence="9">Belongs to the binding-protein-dependent transport system permease family. OppBC subfamily.</text>
</comment>
<dbReference type="EMBL" id="LWQS01000054">
    <property type="protein sequence ID" value="OAN45481.1"/>
    <property type="molecule type" value="Genomic_DNA"/>
</dbReference>
<keyword evidence="6" id="KW-0653">Protein transport</keyword>
<dbReference type="PANTHER" id="PTHR43386:SF24">
    <property type="entry name" value="OLIGOPEPTIDE TRANSPORT SYSTEM PERMEASE PROTEIN AMID"/>
    <property type="match status" value="1"/>
</dbReference>
<organism evidence="12 13">
    <name type="scientific">Chloroflexus islandicus</name>
    <dbReference type="NCBI Taxonomy" id="1707952"/>
    <lineage>
        <taxon>Bacteria</taxon>
        <taxon>Bacillati</taxon>
        <taxon>Chloroflexota</taxon>
        <taxon>Chloroflexia</taxon>
        <taxon>Chloroflexales</taxon>
        <taxon>Chloroflexineae</taxon>
        <taxon>Chloroflexaceae</taxon>
        <taxon>Chloroflexus</taxon>
    </lineage>
</organism>
<dbReference type="Gene3D" id="1.10.3720.10">
    <property type="entry name" value="MetI-like"/>
    <property type="match status" value="1"/>
</dbReference>
<keyword evidence="7 10" id="KW-1133">Transmembrane helix</keyword>
<sequence length="325" mass="35214">MTSPAKSLTNPIDIQALNTKPRSLWSDALARLRRNRAAMVGLVVIILYVIVAVAAPWLAPFNPVQQIPNNSLRPPAWVTDNPARMGVPEHLLGTDTLGRDVLSRLMYAIRVSLIVGIVPQVAILLIGVTIGLISGFAGGWLDNLLMRFTEIVAAFPDLLFIIALSTAFRETWLGRTFNGLLLIFVAVSLVSWTGIARLVRGQVLSLKEKEFVEAARAIGVPTTAILWRHILPNTLAPIIVSTSFSIPALISAEAVLTILGVGMRPSVDPDNPFPTSLGVMLTEGYNNLSSGPWLLSFPVILIAGLMLSFTFLGDGLRDALDPRER</sequence>
<keyword evidence="13" id="KW-1185">Reference proteome</keyword>
<comment type="subcellular location">
    <subcellularLocation>
        <location evidence="1 10">Cell membrane</location>
        <topology evidence="1 10">Multi-pass membrane protein</topology>
    </subcellularLocation>
</comment>
<evidence type="ECO:0000256" key="3">
    <source>
        <dbReference type="ARBA" id="ARBA00022475"/>
    </source>
</evidence>
<dbReference type="OrthoDB" id="9776213at2"/>
<keyword evidence="8 10" id="KW-0472">Membrane</keyword>
<dbReference type="RefSeq" id="WP_066787534.1">
    <property type="nucleotide sequence ID" value="NZ_LWQS01000054.1"/>
</dbReference>
<dbReference type="InterPro" id="IPR000515">
    <property type="entry name" value="MetI-like"/>
</dbReference>
<feature type="transmembrane region" description="Helical" evidence="10">
    <location>
        <begin position="107"/>
        <end position="136"/>
    </location>
</feature>
<protein>
    <submittedName>
        <fullName evidence="12">ABC transporter permease</fullName>
    </submittedName>
</protein>
<keyword evidence="5" id="KW-0571">Peptide transport</keyword>
<evidence type="ECO:0000256" key="6">
    <source>
        <dbReference type="ARBA" id="ARBA00022927"/>
    </source>
</evidence>
<evidence type="ECO:0000313" key="12">
    <source>
        <dbReference type="EMBL" id="OAN45481.1"/>
    </source>
</evidence>
<dbReference type="GO" id="GO:0055085">
    <property type="term" value="P:transmembrane transport"/>
    <property type="evidence" value="ECO:0007669"/>
    <property type="project" value="InterPro"/>
</dbReference>
<dbReference type="Proteomes" id="UP000078287">
    <property type="component" value="Unassembled WGS sequence"/>
</dbReference>
<evidence type="ECO:0000256" key="8">
    <source>
        <dbReference type="ARBA" id="ARBA00023136"/>
    </source>
</evidence>
<dbReference type="AlphaFoldDB" id="A0A178M9L8"/>
<evidence type="ECO:0000256" key="1">
    <source>
        <dbReference type="ARBA" id="ARBA00004651"/>
    </source>
</evidence>
<name>A0A178M9L8_9CHLR</name>
<dbReference type="PANTHER" id="PTHR43386">
    <property type="entry name" value="OLIGOPEPTIDE TRANSPORT SYSTEM PERMEASE PROTEIN APPC"/>
    <property type="match status" value="1"/>
</dbReference>
<accession>A0A178M9L8</accession>
<evidence type="ECO:0000313" key="13">
    <source>
        <dbReference type="Proteomes" id="UP000078287"/>
    </source>
</evidence>
<dbReference type="SUPFAM" id="SSF161098">
    <property type="entry name" value="MetI-like"/>
    <property type="match status" value="1"/>
</dbReference>
<dbReference type="CDD" id="cd06261">
    <property type="entry name" value="TM_PBP2"/>
    <property type="match status" value="1"/>
</dbReference>